<evidence type="ECO:0000313" key="5">
    <source>
        <dbReference type="Proteomes" id="UP000075604"/>
    </source>
</evidence>
<dbReference type="Gene3D" id="3.40.630.10">
    <property type="entry name" value="Zn peptidases"/>
    <property type="match status" value="1"/>
</dbReference>
<keyword evidence="4" id="KW-0645">Protease</keyword>
<evidence type="ECO:0000259" key="3">
    <source>
        <dbReference type="Pfam" id="PF07687"/>
    </source>
</evidence>
<keyword evidence="2" id="KW-0464">Manganese</keyword>
<feature type="binding site" evidence="2">
    <location>
        <position position="358"/>
    </location>
    <ligand>
        <name>Mn(2+)</name>
        <dbReference type="ChEBI" id="CHEBI:29035"/>
        <label>2</label>
    </ligand>
</feature>
<accession>A0A150NZZ7</accession>
<dbReference type="FunFam" id="3.30.70.360:FF:000001">
    <property type="entry name" value="N-acetyldiaminopimelate deacetylase"/>
    <property type="match status" value="1"/>
</dbReference>
<comment type="caution">
    <text evidence="4">The sequence shown here is derived from an EMBL/GenBank/DDBJ whole genome shotgun (WGS) entry which is preliminary data.</text>
</comment>
<dbReference type="Pfam" id="PF07687">
    <property type="entry name" value="M20_dimer"/>
    <property type="match status" value="1"/>
</dbReference>
<dbReference type="Pfam" id="PF01546">
    <property type="entry name" value="Peptidase_M20"/>
    <property type="match status" value="1"/>
</dbReference>
<evidence type="ECO:0000313" key="4">
    <source>
        <dbReference type="EMBL" id="KYF47630.1"/>
    </source>
</evidence>
<dbReference type="InterPro" id="IPR002933">
    <property type="entry name" value="Peptidase_M20"/>
</dbReference>
<feature type="binding site" evidence="2">
    <location>
        <position position="139"/>
    </location>
    <ligand>
        <name>Mn(2+)</name>
        <dbReference type="ChEBI" id="CHEBI:29035"/>
        <label>2</label>
    </ligand>
</feature>
<keyword evidence="4" id="KW-0121">Carboxypeptidase</keyword>
<evidence type="ECO:0000256" key="1">
    <source>
        <dbReference type="ARBA" id="ARBA00022801"/>
    </source>
</evidence>
<proteinExistence type="predicted"/>
<organism evidence="4 5">
    <name type="scientific">Sorangium cellulosum</name>
    <name type="common">Polyangium cellulosum</name>
    <dbReference type="NCBI Taxonomy" id="56"/>
    <lineage>
        <taxon>Bacteria</taxon>
        <taxon>Pseudomonadati</taxon>
        <taxon>Myxococcota</taxon>
        <taxon>Polyangia</taxon>
        <taxon>Polyangiales</taxon>
        <taxon>Polyangiaceae</taxon>
        <taxon>Sorangium</taxon>
    </lineage>
</organism>
<dbReference type="SUPFAM" id="SSF53187">
    <property type="entry name" value="Zn-dependent exopeptidases"/>
    <property type="match status" value="1"/>
</dbReference>
<dbReference type="EMBL" id="JELX01004491">
    <property type="protein sequence ID" value="KYF47630.1"/>
    <property type="molecule type" value="Genomic_DNA"/>
</dbReference>
<name>A0A150NZZ7_SORCE</name>
<keyword evidence="2" id="KW-0479">Metal-binding</keyword>
<feature type="binding site" evidence="2">
    <location>
        <position position="105"/>
    </location>
    <ligand>
        <name>Mn(2+)</name>
        <dbReference type="ChEBI" id="CHEBI:29035"/>
        <label>2</label>
    </ligand>
</feature>
<dbReference type="AlphaFoldDB" id="A0A150NZZ7"/>
<dbReference type="InterPro" id="IPR011650">
    <property type="entry name" value="Peptidase_M20_dimer"/>
</dbReference>
<keyword evidence="1" id="KW-0378">Hydrolase</keyword>
<dbReference type="GO" id="GO:0004180">
    <property type="term" value="F:carboxypeptidase activity"/>
    <property type="evidence" value="ECO:0007669"/>
    <property type="project" value="UniProtKB-KW"/>
</dbReference>
<dbReference type="GO" id="GO:0046872">
    <property type="term" value="F:metal ion binding"/>
    <property type="evidence" value="ECO:0007669"/>
    <property type="project" value="UniProtKB-KW"/>
</dbReference>
<dbReference type="SUPFAM" id="SSF55031">
    <property type="entry name" value="Bacterial exopeptidase dimerisation domain"/>
    <property type="match status" value="1"/>
</dbReference>
<feature type="binding site" evidence="2">
    <location>
        <position position="103"/>
    </location>
    <ligand>
        <name>Mn(2+)</name>
        <dbReference type="ChEBI" id="CHEBI:29035"/>
        <label>2</label>
    </ligand>
</feature>
<dbReference type="InterPro" id="IPR017439">
    <property type="entry name" value="Amidohydrolase"/>
</dbReference>
<feature type="domain" description="Peptidase M20 dimerisation" evidence="3">
    <location>
        <begin position="183"/>
        <end position="278"/>
    </location>
</feature>
<dbReference type="Proteomes" id="UP000075604">
    <property type="component" value="Unassembled WGS sequence"/>
</dbReference>
<sequence length="387" mass="40478">MADDLSRDVQLLDRDLVAVRRDLHRHPELGYTEVRTSQIVAERLRALGLSVRTGVAGTGVIADLEGERAGGTLLLRADMDALPVEEQPGHDFPSETRGVMHACGHDAHVSALLGAATLLAARRGRIAGRVRFLFQPAEELAGGALQMIEAGALDGVDQALGAHVISPLPFGVVATRPGPFFAGIDTFEIAVVGKAGHGGLPHLSVDPIYTAAQVVTALQSIVSRETKPGEPLVVSISAISGGNAANVVVERVALQGTVRWFSQASREHALDRIQGIASGVCSALRASCEFRVLSSSPVTANAAAPVDLVAAAARATQRAEVMDPGPLTVSEDFSEFTSRVPGCLFTVGAGGPTAAPHHHHAFDLDERAIGLIAEIFTRATLSALRPE</sequence>
<evidence type="ECO:0000256" key="2">
    <source>
        <dbReference type="PIRSR" id="PIRSR005962-1"/>
    </source>
</evidence>
<feature type="binding site" evidence="2">
    <location>
        <position position="163"/>
    </location>
    <ligand>
        <name>Mn(2+)</name>
        <dbReference type="ChEBI" id="CHEBI:29035"/>
        <label>2</label>
    </ligand>
</feature>
<dbReference type="NCBIfam" id="TIGR01891">
    <property type="entry name" value="amidohydrolases"/>
    <property type="match status" value="1"/>
</dbReference>
<dbReference type="Gene3D" id="3.30.70.360">
    <property type="match status" value="1"/>
</dbReference>
<dbReference type="PANTHER" id="PTHR11014:SF63">
    <property type="entry name" value="METALLOPEPTIDASE, PUTATIVE (AFU_ORTHOLOGUE AFUA_6G09600)-RELATED"/>
    <property type="match status" value="1"/>
</dbReference>
<dbReference type="PANTHER" id="PTHR11014">
    <property type="entry name" value="PEPTIDASE M20 FAMILY MEMBER"/>
    <property type="match status" value="1"/>
</dbReference>
<dbReference type="GO" id="GO:0050118">
    <property type="term" value="F:N-acetyldiaminopimelate deacetylase activity"/>
    <property type="evidence" value="ECO:0007669"/>
    <property type="project" value="UniProtKB-ARBA"/>
</dbReference>
<reference evidence="4 5" key="1">
    <citation type="submission" date="2014-02" db="EMBL/GenBank/DDBJ databases">
        <title>The small core and large imbalanced accessory genome model reveals a collaborative survival strategy of Sorangium cellulosum strains in nature.</title>
        <authorList>
            <person name="Han K."/>
            <person name="Peng R."/>
            <person name="Blom J."/>
            <person name="Li Y.-Z."/>
        </authorList>
    </citation>
    <scope>NUCLEOTIDE SEQUENCE [LARGE SCALE GENOMIC DNA]</scope>
    <source>
        <strain evidence="4 5">So0157-18</strain>
    </source>
</reference>
<protein>
    <submittedName>
        <fullName evidence="4">Carboxypeptidase</fullName>
    </submittedName>
</protein>
<comment type="cofactor">
    <cofactor evidence="2">
        <name>Mn(2+)</name>
        <dbReference type="ChEBI" id="CHEBI:29035"/>
    </cofactor>
    <text evidence="2">The Mn(2+) ion enhances activity.</text>
</comment>
<dbReference type="PIRSF" id="PIRSF005962">
    <property type="entry name" value="Pept_M20D_amidohydro"/>
    <property type="match status" value="1"/>
</dbReference>
<gene>
    <name evidence="4" type="ORF">BE04_20415</name>
</gene>
<dbReference type="InterPro" id="IPR036264">
    <property type="entry name" value="Bact_exopeptidase_dim_dom"/>
</dbReference>
<dbReference type="GO" id="GO:0019877">
    <property type="term" value="P:diaminopimelate biosynthetic process"/>
    <property type="evidence" value="ECO:0007669"/>
    <property type="project" value="UniProtKB-ARBA"/>
</dbReference>